<comment type="subcellular location">
    <subcellularLocation>
        <location evidence="1">Endoplasmic reticulum membrane</location>
        <topology evidence="1">Multi-pass membrane protein</topology>
    </subcellularLocation>
</comment>
<evidence type="ECO:0000313" key="8">
    <source>
        <dbReference type="EMBL" id="KNE68732.1"/>
    </source>
</evidence>
<dbReference type="GO" id="GO:0043529">
    <property type="term" value="C:GET complex"/>
    <property type="evidence" value="ECO:0007669"/>
    <property type="project" value="TreeGrafter"/>
</dbReference>
<dbReference type="Proteomes" id="UP000054350">
    <property type="component" value="Unassembled WGS sequence"/>
</dbReference>
<keyword evidence="4" id="KW-0256">Endoplasmic reticulum</keyword>
<dbReference type="eggNOG" id="KOG4253">
    <property type="taxonomic scope" value="Eukaryota"/>
</dbReference>
<dbReference type="PANTHER" id="PTHR42650:SF1">
    <property type="entry name" value="GUIDED ENTRY OF TAIL-ANCHORED PROTEINS FACTOR 1"/>
    <property type="match status" value="1"/>
</dbReference>
<name>A0A0L0T1X6_ALLM3</name>
<evidence type="ECO:0008006" key="10">
    <source>
        <dbReference type="Google" id="ProtNLM"/>
    </source>
</evidence>
<protein>
    <recommendedName>
        <fullName evidence="10">Guided entry of tail-anchored proteins 1</fullName>
    </recommendedName>
</protein>
<organism evidence="8 9">
    <name type="scientific">Allomyces macrogynus (strain ATCC 38327)</name>
    <name type="common">Allomyces javanicus var. macrogynus</name>
    <dbReference type="NCBI Taxonomy" id="578462"/>
    <lineage>
        <taxon>Eukaryota</taxon>
        <taxon>Fungi</taxon>
        <taxon>Fungi incertae sedis</taxon>
        <taxon>Blastocladiomycota</taxon>
        <taxon>Blastocladiomycetes</taxon>
        <taxon>Blastocladiales</taxon>
        <taxon>Blastocladiaceae</taxon>
        <taxon>Allomyces</taxon>
    </lineage>
</organism>
<dbReference type="Pfam" id="PF04420">
    <property type="entry name" value="CHD5"/>
    <property type="match status" value="1"/>
</dbReference>
<evidence type="ECO:0000256" key="1">
    <source>
        <dbReference type="ARBA" id="ARBA00004477"/>
    </source>
</evidence>
<dbReference type="STRING" id="578462.A0A0L0T1X6"/>
<dbReference type="OMA" id="AEWIISF"/>
<feature type="transmembrane region" description="Helical" evidence="7">
    <location>
        <begin position="117"/>
        <end position="134"/>
    </location>
</feature>
<dbReference type="AlphaFoldDB" id="A0A0L0T1X6"/>
<reference evidence="9" key="2">
    <citation type="submission" date="2009-11" db="EMBL/GenBank/DDBJ databases">
        <title>The Genome Sequence of Allomyces macrogynus strain ATCC 38327.</title>
        <authorList>
            <consortium name="The Broad Institute Genome Sequencing Platform"/>
            <person name="Russ C."/>
            <person name="Cuomo C."/>
            <person name="Shea T."/>
            <person name="Young S.K."/>
            <person name="Zeng Q."/>
            <person name="Koehrsen M."/>
            <person name="Haas B."/>
            <person name="Borodovsky M."/>
            <person name="Guigo R."/>
            <person name="Alvarado L."/>
            <person name="Berlin A."/>
            <person name="Borenstein D."/>
            <person name="Chen Z."/>
            <person name="Engels R."/>
            <person name="Freedman E."/>
            <person name="Gellesch M."/>
            <person name="Goldberg J."/>
            <person name="Griggs A."/>
            <person name="Gujja S."/>
            <person name="Heiman D."/>
            <person name="Hepburn T."/>
            <person name="Howarth C."/>
            <person name="Jen D."/>
            <person name="Larson L."/>
            <person name="Lewis B."/>
            <person name="Mehta T."/>
            <person name="Park D."/>
            <person name="Pearson M."/>
            <person name="Roberts A."/>
            <person name="Saif S."/>
            <person name="Shenoy N."/>
            <person name="Sisk P."/>
            <person name="Stolte C."/>
            <person name="Sykes S."/>
            <person name="Walk T."/>
            <person name="White J."/>
            <person name="Yandava C."/>
            <person name="Burger G."/>
            <person name="Gray M.W."/>
            <person name="Holland P.W.H."/>
            <person name="King N."/>
            <person name="Lang F.B.F."/>
            <person name="Roger A.J."/>
            <person name="Ruiz-Trillo I."/>
            <person name="Lander E."/>
            <person name="Nusbaum C."/>
        </authorList>
    </citation>
    <scope>NUCLEOTIDE SEQUENCE [LARGE SCALE GENOMIC DNA]</scope>
    <source>
        <strain evidence="9">ATCC 38327</strain>
    </source>
</reference>
<evidence type="ECO:0000256" key="5">
    <source>
        <dbReference type="ARBA" id="ARBA00022989"/>
    </source>
</evidence>
<reference evidence="8 9" key="1">
    <citation type="submission" date="2009-11" db="EMBL/GenBank/DDBJ databases">
        <title>Annotation of Allomyces macrogynus ATCC 38327.</title>
        <authorList>
            <consortium name="The Broad Institute Genome Sequencing Platform"/>
            <person name="Russ C."/>
            <person name="Cuomo C."/>
            <person name="Burger G."/>
            <person name="Gray M.W."/>
            <person name="Holland P.W.H."/>
            <person name="King N."/>
            <person name="Lang F.B.F."/>
            <person name="Roger A.J."/>
            <person name="Ruiz-Trillo I."/>
            <person name="Young S.K."/>
            <person name="Zeng Q."/>
            <person name="Gargeya S."/>
            <person name="Fitzgerald M."/>
            <person name="Haas B."/>
            <person name="Abouelleil A."/>
            <person name="Alvarado L."/>
            <person name="Arachchi H.M."/>
            <person name="Berlin A."/>
            <person name="Chapman S.B."/>
            <person name="Gearin G."/>
            <person name="Goldberg J."/>
            <person name="Griggs A."/>
            <person name="Gujja S."/>
            <person name="Hansen M."/>
            <person name="Heiman D."/>
            <person name="Howarth C."/>
            <person name="Larimer J."/>
            <person name="Lui A."/>
            <person name="MacDonald P.J.P."/>
            <person name="McCowen C."/>
            <person name="Montmayeur A."/>
            <person name="Murphy C."/>
            <person name="Neiman D."/>
            <person name="Pearson M."/>
            <person name="Priest M."/>
            <person name="Roberts A."/>
            <person name="Saif S."/>
            <person name="Shea T."/>
            <person name="Sisk P."/>
            <person name="Stolte C."/>
            <person name="Sykes S."/>
            <person name="Wortman J."/>
            <person name="Nusbaum C."/>
            <person name="Birren B."/>
        </authorList>
    </citation>
    <scope>NUCLEOTIDE SEQUENCE [LARGE SCALE GENOMIC DNA]</scope>
    <source>
        <strain evidence="8 9">ATCC 38327</strain>
    </source>
</reference>
<keyword evidence="6 7" id="KW-0472">Membrane</keyword>
<dbReference type="EMBL" id="GG745358">
    <property type="protein sequence ID" value="KNE68732.1"/>
    <property type="molecule type" value="Genomic_DNA"/>
</dbReference>
<keyword evidence="3 7" id="KW-0812">Transmembrane</keyword>
<dbReference type="InterPro" id="IPR029012">
    <property type="entry name" value="Helix_hairpin_bin_sf"/>
</dbReference>
<evidence type="ECO:0000256" key="7">
    <source>
        <dbReference type="SAM" id="Phobius"/>
    </source>
</evidence>
<dbReference type="OrthoDB" id="69461at2759"/>
<feature type="transmembrane region" description="Helical" evidence="7">
    <location>
        <begin position="16"/>
        <end position="37"/>
    </location>
</feature>
<evidence type="ECO:0000256" key="2">
    <source>
        <dbReference type="ARBA" id="ARBA00010799"/>
    </source>
</evidence>
<gene>
    <name evidence="8" type="ORF">AMAG_13374</name>
</gene>
<sequence length="219" mass="24575">MITAVLPSWIVDAPPALLVLVAAIFIEVVSWIGFSLISEQLFALYRWLFHRTAYARTSALQAELVDLRRDLKSMSAMDEFAKWARTRRQIDAKVAEYEKLSSTLRTTRTFFLLKAQVATRAVFYLLYLFIVIQYRATPMFFIPDDWFSGLLGAALSLPFAPAGSVSVMVWVLACRRVTRNTMQLVLGDKMDAVADDGAGADQATENFKQSLDDITAKSS</sequence>
<evidence type="ECO:0000256" key="4">
    <source>
        <dbReference type="ARBA" id="ARBA00022824"/>
    </source>
</evidence>
<accession>A0A0L0T1X6</accession>
<dbReference type="VEuPathDB" id="FungiDB:AMAG_13374"/>
<keyword evidence="9" id="KW-1185">Reference proteome</keyword>
<evidence type="ECO:0000256" key="3">
    <source>
        <dbReference type="ARBA" id="ARBA00022692"/>
    </source>
</evidence>
<dbReference type="GO" id="GO:0005789">
    <property type="term" value="C:endoplasmic reticulum membrane"/>
    <property type="evidence" value="ECO:0007669"/>
    <property type="project" value="UniProtKB-SubCell"/>
</dbReference>
<comment type="similarity">
    <text evidence="2">Belongs to the WRB/GET1 family.</text>
</comment>
<keyword evidence="5 7" id="KW-1133">Transmembrane helix</keyword>
<dbReference type="InterPro" id="IPR028945">
    <property type="entry name" value="Get1"/>
</dbReference>
<feature type="transmembrane region" description="Helical" evidence="7">
    <location>
        <begin position="146"/>
        <end position="173"/>
    </location>
</feature>
<evidence type="ECO:0000256" key="6">
    <source>
        <dbReference type="ARBA" id="ARBA00023136"/>
    </source>
</evidence>
<dbReference type="PANTHER" id="PTHR42650">
    <property type="entry name" value="TAIL-ANCHORED PROTEIN INSERTION RECEPTOR WRB"/>
    <property type="match status" value="1"/>
</dbReference>
<dbReference type="GO" id="GO:0043495">
    <property type="term" value="F:protein-membrane adaptor activity"/>
    <property type="evidence" value="ECO:0007669"/>
    <property type="project" value="TreeGrafter"/>
</dbReference>
<dbReference type="Gene3D" id="1.10.287.660">
    <property type="entry name" value="Helix hairpin bin"/>
    <property type="match status" value="1"/>
</dbReference>
<dbReference type="GO" id="GO:0071816">
    <property type="term" value="P:tail-anchored membrane protein insertion into ER membrane"/>
    <property type="evidence" value="ECO:0007669"/>
    <property type="project" value="InterPro"/>
</dbReference>
<evidence type="ECO:0000313" key="9">
    <source>
        <dbReference type="Proteomes" id="UP000054350"/>
    </source>
</evidence>
<proteinExistence type="inferred from homology"/>